<gene>
    <name evidence="4" type="ORF">BD311DRAFT_64597</name>
</gene>
<accession>A0A4Q9M9D6</accession>
<dbReference type="Gene3D" id="1.10.10.60">
    <property type="entry name" value="Homeodomain-like"/>
    <property type="match status" value="1"/>
</dbReference>
<feature type="compositionally biased region" description="Low complexity" evidence="2">
    <location>
        <begin position="141"/>
        <end position="152"/>
    </location>
</feature>
<feature type="domain" description="Homeobox" evidence="3">
    <location>
        <begin position="11"/>
        <end position="71"/>
    </location>
</feature>
<dbReference type="EMBL" id="ML143496">
    <property type="protein sequence ID" value="TBU23754.1"/>
    <property type="molecule type" value="Genomic_DNA"/>
</dbReference>
<feature type="DNA-binding region" description="Homeobox" evidence="1">
    <location>
        <begin position="13"/>
        <end position="72"/>
    </location>
</feature>
<keyword evidence="1" id="KW-0371">Homeobox</keyword>
<feature type="region of interest" description="Disordered" evidence="2">
    <location>
        <begin position="1"/>
        <end position="21"/>
    </location>
</feature>
<dbReference type="OrthoDB" id="10618550at2759"/>
<dbReference type="InterPro" id="IPR009057">
    <property type="entry name" value="Homeodomain-like_sf"/>
</dbReference>
<reference evidence="4" key="1">
    <citation type="submission" date="2019-01" db="EMBL/GenBank/DDBJ databases">
        <title>Draft genome sequences of three monokaryotic isolates of the white-rot basidiomycete fungus Dichomitus squalens.</title>
        <authorList>
            <consortium name="DOE Joint Genome Institute"/>
            <person name="Lopez S.C."/>
            <person name="Andreopoulos B."/>
            <person name="Pangilinan J."/>
            <person name="Lipzen A."/>
            <person name="Riley R."/>
            <person name="Ahrendt S."/>
            <person name="Ng V."/>
            <person name="Barry K."/>
            <person name="Daum C."/>
            <person name="Grigoriev I.V."/>
            <person name="Hilden K.S."/>
            <person name="Makela M.R."/>
            <person name="de Vries R.P."/>
        </authorList>
    </citation>
    <scope>NUCLEOTIDE SEQUENCE [LARGE SCALE GENOMIC DNA]</scope>
    <source>
        <strain evidence="4">OM18370.1</strain>
    </source>
</reference>
<organism evidence="4">
    <name type="scientific">Dichomitus squalens</name>
    <dbReference type="NCBI Taxonomy" id="114155"/>
    <lineage>
        <taxon>Eukaryota</taxon>
        <taxon>Fungi</taxon>
        <taxon>Dikarya</taxon>
        <taxon>Basidiomycota</taxon>
        <taxon>Agaricomycotina</taxon>
        <taxon>Agaricomycetes</taxon>
        <taxon>Polyporales</taxon>
        <taxon>Polyporaceae</taxon>
        <taxon>Dichomitus</taxon>
    </lineage>
</organism>
<sequence>MDGAQKSPHQRLQRGPAVRASKDQRKLLLLAYAADHTLAKARLNALSEQTSLSPEWISRWFARQRKSDRKRAEQGCVDLTVKRELLEEGVVPIPMDPGPEATGSAAAVPPRPRKPCKKKKKLVKKEAAPEALPLPDPPSSPSLRWSSPMLPSSSPPRTPPHIAGPSEPRVYGDVSSSPSHPPVDAYSAANDPLLGTEDVGRSETAKGKDLSASDLYMLSGFTSRALTGGSSVSHTSRIAVLDRSGGDGGPGGLSDSASGTSGAPTRDRLGVCPTACGDDHAADGAPSDRLLADRGRSATLAAHPVAEDGLMEELLAVLEAETDVVRIAVLLSQLHRLGLRW</sequence>
<dbReference type="PROSITE" id="PS50071">
    <property type="entry name" value="HOMEOBOX_2"/>
    <property type="match status" value="1"/>
</dbReference>
<evidence type="ECO:0000259" key="3">
    <source>
        <dbReference type="PROSITE" id="PS50071"/>
    </source>
</evidence>
<dbReference type="Proteomes" id="UP000292957">
    <property type="component" value="Unassembled WGS sequence"/>
</dbReference>
<keyword evidence="1" id="KW-0238">DNA-binding</keyword>
<feature type="region of interest" description="Disordered" evidence="2">
    <location>
        <begin position="90"/>
        <end position="206"/>
    </location>
</feature>
<keyword evidence="1" id="KW-0539">Nucleus</keyword>
<evidence type="ECO:0000313" key="4">
    <source>
        <dbReference type="EMBL" id="TBU23754.1"/>
    </source>
</evidence>
<protein>
    <recommendedName>
        <fullName evidence="3">Homeobox domain-containing protein</fullName>
    </recommendedName>
</protein>
<evidence type="ECO:0000256" key="1">
    <source>
        <dbReference type="PROSITE-ProRule" id="PRU00108"/>
    </source>
</evidence>
<dbReference type="AlphaFoldDB" id="A0A4Q9M9D6"/>
<comment type="subcellular location">
    <subcellularLocation>
        <location evidence="1">Nucleus</location>
    </subcellularLocation>
</comment>
<name>A0A4Q9M9D6_9APHY</name>
<dbReference type="SUPFAM" id="SSF46689">
    <property type="entry name" value="Homeodomain-like"/>
    <property type="match status" value="1"/>
</dbReference>
<feature type="compositionally biased region" description="Basic residues" evidence="2">
    <location>
        <begin position="111"/>
        <end position="123"/>
    </location>
</feature>
<dbReference type="SMART" id="SM00389">
    <property type="entry name" value="HOX"/>
    <property type="match status" value="1"/>
</dbReference>
<dbReference type="GO" id="GO:0003677">
    <property type="term" value="F:DNA binding"/>
    <property type="evidence" value="ECO:0007669"/>
    <property type="project" value="UniProtKB-UniRule"/>
</dbReference>
<dbReference type="InterPro" id="IPR001356">
    <property type="entry name" value="HD"/>
</dbReference>
<dbReference type="GO" id="GO:0005634">
    <property type="term" value="C:nucleus"/>
    <property type="evidence" value="ECO:0007669"/>
    <property type="project" value="UniProtKB-SubCell"/>
</dbReference>
<evidence type="ECO:0000256" key="2">
    <source>
        <dbReference type="SAM" id="MobiDB-lite"/>
    </source>
</evidence>
<feature type="region of interest" description="Disordered" evidence="2">
    <location>
        <begin position="240"/>
        <end position="266"/>
    </location>
</feature>
<proteinExistence type="predicted"/>